<dbReference type="STRING" id="1802223.A2358_03280"/>
<accession>A0A1G2IYR4</accession>
<feature type="transmembrane region" description="Helical" evidence="5">
    <location>
        <begin position="12"/>
        <end position="29"/>
    </location>
</feature>
<evidence type="ECO:0000313" key="8">
    <source>
        <dbReference type="Proteomes" id="UP000178650"/>
    </source>
</evidence>
<dbReference type="GO" id="GO:0016020">
    <property type="term" value="C:membrane"/>
    <property type="evidence" value="ECO:0007669"/>
    <property type="project" value="UniProtKB-SubCell"/>
</dbReference>
<evidence type="ECO:0000259" key="6">
    <source>
        <dbReference type="Pfam" id="PF01545"/>
    </source>
</evidence>
<feature type="domain" description="Cation efflux protein transmembrane" evidence="6">
    <location>
        <begin position="5"/>
        <end position="56"/>
    </location>
</feature>
<gene>
    <name evidence="7" type="ORF">A2358_03280</name>
</gene>
<keyword evidence="3 5" id="KW-1133">Transmembrane helix</keyword>
<feature type="transmembrane region" description="Helical" evidence="5">
    <location>
        <begin position="35"/>
        <end position="53"/>
    </location>
</feature>
<dbReference type="Proteomes" id="UP000178650">
    <property type="component" value="Unassembled WGS sequence"/>
</dbReference>
<dbReference type="Gene3D" id="1.20.1510.10">
    <property type="entry name" value="Cation efflux protein transmembrane domain"/>
    <property type="match status" value="1"/>
</dbReference>
<keyword evidence="2 5" id="KW-0812">Transmembrane</keyword>
<keyword evidence="4 5" id="KW-0472">Membrane</keyword>
<dbReference type="AlphaFoldDB" id="A0A1G2IYR4"/>
<evidence type="ECO:0000256" key="2">
    <source>
        <dbReference type="ARBA" id="ARBA00022692"/>
    </source>
</evidence>
<name>A0A1G2IYR4_9BACT</name>
<dbReference type="EMBL" id="MHPJ01000005">
    <property type="protein sequence ID" value="OGZ79268.1"/>
    <property type="molecule type" value="Genomic_DNA"/>
</dbReference>
<dbReference type="Pfam" id="PF01545">
    <property type="entry name" value="Cation_efflux"/>
    <property type="match status" value="1"/>
</dbReference>
<organism evidence="7 8">
    <name type="scientific">Candidatus Staskawiczbacteria bacterium RIFOXYB1_FULL_37_44</name>
    <dbReference type="NCBI Taxonomy" id="1802223"/>
    <lineage>
        <taxon>Bacteria</taxon>
        <taxon>Candidatus Staskawicziibacteriota</taxon>
    </lineage>
</organism>
<dbReference type="SUPFAM" id="SSF161111">
    <property type="entry name" value="Cation efflux protein transmembrane domain-like"/>
    <property type="match status" value="1"/>
</dbReference>
<evidence type="ECO:0000256" key="1">
    <source>
        <dbReference type="ARBA" id="ARBA00004141"/>
    </source>
</evidence>
<evidence type="ECO:0000256" key="4">
    <source>
        <dbReference type="ARBA" id="ARBA00023136"/>
    </source>
</evidence>
<evidence type="ECO:0000256" key="5">
    <source>
        <dbReference type="SAM" id="Phobius"/>
    </source>
</evidence>
<comment type="subcellular location">
    <subcellularLocation>
        <location evidence="1">Membrane</location>
        <topology evidence="1">Multi-pass membrane protein</topology>
    </subcellularLocation>
</comment>
<dbReference type="InterPro" id="IPR027469">
    <property type="entry name" value="Cation_efflux_TMD_sf"/>
</dbReference>
<sequence length="72" mass="7957">MKSSWICSRNDMFGNVGVIIAGILVAYFNSMWPDIIVGMGIAGLAVYFSLKIIQESKQHSHKNLTQRVGSVK</sequence>
<dbReference type="InterPro" id="IPR058533">
    <property type="entry name" value="Cation_efflux_TM"/>
</dbReference>
<comment type="caution">
    <text evidence="7">The sequence shown here is derived from an EMBL/GenBank/DDBJ whole genome shotgun (WGS) entry which is preliminary data.</text>
</comment>
<protein>
    <recommendedName>
        <fullName evidence="6">Cation efflux protein transmembrane domain-containing protein</fullName>
    </recommendedName>
</protein>
<evidence type="ECO:0000256" key="3">
    <source>
        <dbReference type="ARBA" id="ARBA00022989"/>
    </source>
</evidence>
<proteinExistence type="predicted"/>
<evidence type="ECO:0000313" key="7">
    <source>
        <dbReference type="EMBL" id="OGZ79268.1"/>
    </source>
</evidence>
<reference evidence="7 8" key="1">
    <citation type="journal article" date="2016" name="Nat. Commun.">
        <title>Thousands of microbial genomes shed light on interconnected biogeochemical processes in an aquifer system.</title>
        <authorList>
            <person name="Anantharaman K."/>
            <person name="Brown C.T."/>
            <person name="Hug L.A."/>
            <person name="Sharon I."/>
            <person name="Castelle C.J."/>
            <person name="Probst A.J."/>
            <person name="Thomas B.C."/>
            <person name="Singh A."/>
            <person name="Wilkins M.J."/>
            <person name="Karaoz U."/>
            <person name="Brodie E.L."/>
            <person name="Williams K.H."/>
            <person name="Hubbard S.S."/>
            <person name="Banfield J.F."/>
        </authorList>
    </citation>
    <scope>NUCLEOTIDE SEQUENCE [LARGE SCALE GENOMIC DNA]</scope>
</reference>